<gene>
    <name evidence="1" type="ORF">UFOPK2579_02100</name>
</gene>
<proteinExistence type="predicted"/>
<protein>
    <submittedName>
        <fullName evidence="1">Unannotated protein</fullName>
    </submittedName>
</protein>
<reference evidence="1" key="1">
    <citation type="submission" date="2020-05" db="EMBL/GenBank/DDBJ databases">
        <authorList>
            <person name="Chiriac C."/>
            <person name="Salcher M."/>
            <person name="Ghai R."/>
            <person name="Kavagutti S V."/>
        </authorList>
    </citation>
    <scope>NUCLEOTIDE SEQUENCE</scope>
</reference>
<organism evidence="1">
    <name type="scientific">freshwater metagenome</name>
    <dbReference type="NCBI Taxonomy" id="449393"/>
    <lineage>
        <taxon>unclassified sequences</taxon>
        <taxon>metagenomes</taxon>
        <taxon>ecological metagenomes</taxon>
    </lineage>
</organism>
<evidence type="ECO:0000313" key="1">
    <source>
        <dbReference type="EMBL" id="CAB4722841.1"/>
    </source>
</evidence>
<accession>A0A6J6RFQ7</accession>
<dbReference type="EMBL" id="CAEZXR010000284">
    <property type="protein sequence ID" value="CAB4722841.1"/>
    <property type="molecule type" value="Genomic_DNA"/>
</dbReference>
<sequence>MPRRMPIHDLRSGATRSPWRSRSWRLTLGAALTVGALVATTAAAPAAAPDDSADEPSGPTVPVDTATQAIAAINGLIQGIFNSEIVGQTFKVLGADGASYWITNNLDTSLLPQNVLQSLGLGDLIPDIGLGGGDSGGGVPDDGLRREYLVVWAGDNNILDKSGAQLTDLPSVITPDLIGMQNLIGPDFFAVIDATKGSSSYGKVVNTATVGPLVENEPHHMQYIWHKGNNIFAGGLFTDVTYVIDTSQLPALKLKAVNLPTDTLCGSVPDAYWVTEDGGAYGTYMGGPDLPGPCSYSDGTVRIGNGFAGSPGELVRLDPDGKTVYEAPATPETPETEQRCDNIPVLPAATCANPHGVQAREDLDTLITSDYNEPRNIILSPVQAPSSYLRRPTVRTWDISDRDKPKLKAVSFLPDGPRVGKVAHQEEPRAVMETTVTNLPQHKGAFASTMQGGAIYYTPDITADEPQWREVFDLTTSNKIVDPTRNPYGGGSNGGWVQTSLDDKYLYHAVVGRNPTKSDAGSPPYILKLDIQELLASGTAPECNIDTIEETVQGGAESDCPAIVDTLPAPGGPHWGALDNLEIGSDGYYHETTDVKRFAYANYFVARTGLNGDHRVCLVDDSGASMTLDEDFVDEFTGETCLDFDRESWPHGPWGPAKPHSMLFVTADGDIK</sequence>
<dbReference type="AlphaFoldDB" id="A0A6J6RFQ7"/>
<name>A0A6J6RFQ7_9ZZZZ</name>